<evidence type="ECO:0000256" key="2">
    <source>
        <dbReference type="SAM" id="Phobius"/>
    </source>
</evidence>
<dbReference type="Proteomes" id="UP001054252">
    <property type="component" value="Unassembled WGS sequence"/>
</dbReference>
<dbReference type="AlphaFoldDB" id="A0AAV5J2L8"/>
<accession>A0AAV5J2L8</accession>
<protein>
    <submittedName>
        <fullName evidence="3">Uncharacterized protein</fullName>
    </submittedName>
</protein>
<keyword evidence="1" id="KW-0175">Coiled coil</keyword>
<keyword evidence="2" id="KW-1133">Transmembrane helix</keyword>
<gene>
    <name evidence="3" type="ORF">SLEP1_g17284</name>
</gene>
<organism evidence="3 4">
    <name type="scientific">Rubroshorea leprosula</name>
    <dbReference type="NCBI Taxonomy" id="152421"/>
    <lineage>
        <taxon>Eukaryota</taxon>
        <taxon>Viridiplantae</taxon>
        <taxon>Streptophyta</taxon>
        <taxon>Embryophyta</taxon>
        <taxon>Tracheophyta</taxon>
        <taxon>Spermatophyta</taxon>
        <taxon>Magnoliopsida</taxon>
        <taxon>eudicotyledons</taxon>
        <taxon>Gunneridae</taxon>
        <taxon>Pentapetalae</taxon>
        <taxon>rosids</taxon>
        <taxon>malvids</taxon>
        <taxon>Malvales</taxon>
        <taxon>Dipterocarpaceae</taxon>
        <taxon>Rubroshorea</taxon>
    </lineage>
</organism>
<keyword evidence="2" id="KW-0472">Membrane</keyword>
<evidence type="ECO:0000313" key="3">
    <source>
        <dbReference type="EMBL" id="GKV05250.1"/>
    </source>
</evidence>
<feature type="coiled-coil region" evidence="1">
    <location>
        <begin position="230"/>
        <end position="259"/>
    </location>
</feature>
<sequence length="326" mass="37829">MMEYNLGLTQLVPNVVWLVITFAMYSRAWRVLFPTTNIFKYFYVLKAESAREKGWYYFTARVSTRRIRGCLALDRLPLKDGKISSFLWVTPDRQDRHRGGELKLVEGKRGKSIQVQSNPELGNVEGEVMTKAREDEPVATKRRRVKRQQPESREEIAEFIPPLPPVEAEPSVWEAEVVPQGRGMGYVPLPTLCFYKAGIRSTLKRFINTYFPKVANLVNTLLNEFFESLKERTEVNKENAKLVKKNEEADREKVNLTSKAYSRQHRQPIPAPNCNCYFSNGRKKVKLQYPMVDVTKITFGDQEEEVEENGESSIIDFHLEVELKWD</sequence>
<proteinExistence type="predicted"/>
<evidence type="ECO:0000313" key="4">
    <source>
        <dbReference type="Proteomes" id="UP001054252"/>
    </source>
</evidence>
<reference evidence="3 4" key="1">
    <citation type="journal article" date="2021" name="Commun. Biol.">
        <title>The genome of Shorea leprosula (Dipterocarpaceae) highlights the ecological relevance of drought in aseasonal tropical rainforests.</title>
        <authorList>
            <person name="Ng K.K.S."/>
            <person name="Kobayashi M.J."/>
            <person name="Fawcett J.A."/>
            <person name="Hatakeyama M."/>
            <person name="Paape T."/>
            <person name="Ng C.H."/>
            <person name="Ang C.C."/>
            <person name="Tnah L.H."/>
            <person name="Lee C.T."/>
            <person name="Nishiyama T."/>
            <person name="Sese J."/>
            <person name="O'Brien M.J."/>
            <person name="Copetti D."/>
            <person name="Mohd Noor M.I."/>
            <person name="Ong R.C."/>
            <person name="Putra M."/>
            <person name="Sireger I.Z."/>
            <person name="Indrioko S."/>
            <person name="Kosugi Y."/>
            <person name="Izuno A."/>
            <person name="Isagi Y."/>
            <person name="Lee S.L."/>
            <person name="Shimizu K.K."/>
        </authorList>
    </citation>
    <scope>NUCLEOTIDE SEQUENCE [LARGE SCALE GENOMIC DNA]</scope>
    <source>
        <strain evidence="3">214</strain>
    </source>
</reference>
<keyword evidence="2" id="KW-0812">Transmembrane</keyword>
<name>A0AAV5J2L8_9ROSI</name>
<feature type="transmembrane region" description="Helical" evidence="2">
    <location>
        <begin position="6"/>
        <end position="25"/>
    </location>
</feature>
<evidence type="ECO:0000256" key="1">
    <source>
        <dbReference type="SAM" id="Coils"/>
    </source>
</evidence>
<comment type="caution">
    <text evidence="3">The sequence shown here is derived from an EMBL/GenBank/DDBJ whole genome shotgun (WGS) entry which is preliminary data.</text>
</comment>
<dbReference type="EMBL" id="BPVZ01000023">
    <property type="protein sequence ID" value="GKV05250.1"/>
    <property type="molecule type" value="Genomic_DNA"/>
</dbReference>
<keyword evidence="4" id="KW-1185">Reference proteome</keyword>